<dbReference type="AlphaFoldDB" id="A0AB39KY13"/>
<gene>
    <name evidence="1" type="ORF">ABOZ73_10070</name>
</gene>
<organism evidence="1">
    <name type="scientific">Caulobacter sp. 73W</name>
    <dbReference type="NCBI Taxonomy" id="3161137"/>
    <lineage>
        <taxon>Bacteria</taxon>
        <taxon>Pseudomonadati</taxon>
        <taxon>Pseudomonadota</taxon>
        <taxon>Alphaproteobacteria</taxon>
        <taxon>Caulobacterales</taxon>
        <taxon>Caulobacteraceae</taxon>
        <taxon>Caulobacter</taxon>
    </lineage>
</organism>
<dbReference type="RefSeq" id="WP_369062601.1">
    <property type="nucleotide sequence ID" value="NZ_CP158375.1"/>
</dbReference>
<accession>A0AB39KY13</accession>
<evidence type="ECO:0000313" key="1">
    <source>
        <dbReference type="EMBL" id="XDO98731.1"/>
    </source>
</evidence>
<name>A0AB39KY13_9CAUL</name>
<sequence length="59" mass="6464">MVYLAAGVKNLPPKVAQLAVEQLSGMIHREQLSDLGLIIENIEQDGGKRFSSRIFPGAR</sequence>
<reference evidence="1" key="1">
    <citation type="submission" date="2024-06" db="EMBL/GenBank/DDBJ databases">
        <title>Caulobacter inopinatus, sp. nov.</title>
        <authorList>
            <person name="Donachie S.P."/>
        </authorList>
    </citation>
    <scope>NUCLEOTIDE SEQUENCE</scope>
    <source>
        <strain evidence="1">73W</strain>
    </source>
</reference>
<protein>
    <submittedName>
        <fullName evidence="1">Uncharacterized protein</fullName>
    </submittedName>
</protein>
<dbReference type="EMBL" id="CP158375">
    <property type="protein sequence ID" value="XDO98731.1"/>
    <property type="molecule type" value="Genomic_DNA"/>
</dbReference>
<proteinExistence type="predicted"/>